<name>A0A2D2PZ26_PARLV</name>
<reference evidence="3" key="2">
    <citation type="journal article" date="2022" name="Front. Microbiol.">
        <title>Comparative Genomic Analysis Revealed Distinct Molecular Components and Organization of CO2-Concentrating Mechanism in Thermophilic Cyanobacteria.</title>
        <authorList>
            <person name="Tang J."/>
            <person name="Zhou H."/>
            <person name="Yao D."/>
            <person name="Riaz S."/>
            <person name="You D."/>
            <person name="Klepacz-Smolka A."/>
            <person name="Daroch M."/>
        </authorList>
    </citation>
    <scope>NUCLEOTIDE SEQUENCE [LARGE SCALE GENOMIC DNA]</scope>
    <source>
        <strain evidence="3">PCC 6715</strain>
    </source>
</reference>
<protein>
    <submittedName>
        <fullName evidence="2">Mo-dependent nitrogenase</fullName>
    </submittedName>
</protein>
<dbReference type="EMBL" id="CP018092">
    <property type="protein sequence ID" value="ATS17493.1"/>
    <property type="molecule type" value="Genomic_DNA"/>
</dbReference>
<dbReference type="Pfam" id="PF06967">
    <property type="entry name" value="Mo-nitro_C"/>
    <property type="match status" value="1"/>
</dbReference>
<evidence type="ECO:0000313" key="2">
    <source>
        <dbReference type="EMBL" id="ATS17493.1"/>
    </source>
</evidence>
<sequence length="98" mass="11707">MLRQSVLTLGQRFIKAVLLPVRRWLECFDVRDRQLAHRLCRLIPAQCPFERDIVVAKWHIHIPPLCHLNPLYEELMLLRYRALCYLADECQEDISAYC</sequence>
<keyword evidence="3" id="KW-1185">Reference proteome</keyword>
<dbReference type="Proteomes" id="UP000231057">
    <property type="component" value="Chromosome"/>
</dbReference>
<dbReference type="RefSeq" id="WP_099797636.1">
    <property type="nucleotide sequence ID" value="NZ_CP018092.1"/>
</dbReference>
<reference evidence="2 3" key="1">
    <citation type="submission" date="2016-11" db="EMBL/GenBank/DDBJ databases">
        <title>Complete genome sequence of thermophilic cyanobacteria strain Synechococcus sp. PCC6715.</title>
        <authorList>
            <person name="Tang J."/>
            <person name="Daroch M."/>
            <person name="Liang Y."/>
            <person name="Jiang D."/>
            <person name="Shah M."/>
        </authorList>
    </citation>
    <scope>NUCLEOTIDE SEQUENCE [LARGE SCALE GENOMIC DNA]</scope>
    <source>
        <strain evidence="2 3">PCC 6715</strain>
    </source>
</reference>
<evidence type="ECO:0000313" key="3">
    <source>
        <dbReference type="Proteomes" id="UP000231057"/>
    </source>
</evidence>
<organism evidence="2 3">
    <name type="scientific">Parathermosynechococcus lividus PCC 6715</name>
    <dbReference type="NCBI Taxonomy" id="1917166"/>
    <lineage>
        <taxon>Bacteria</taxon>
        <taxon>Bacillati</taxon>
        <taxon>Cyanobacteriota</taxon>
        <taxon>Cyanophyceae</taxon>
        <taxon>Acaryochloridales</taxon>
        <taxon>Thermosynechococcaceae</taxon>
        <taxon>Parathermosynechococcus</taxon>
    </lineage>
</organism>
<gene>
    <name evidence="2" type="ORF">BRW62_00605</name>
</gene>
<dbReference type="OrthoDB" id="516441at2"/>
<dbReference type="KEGG" id="slw:BRW62_00605"/>
<accession>A0A2D2PZ26</accession>
<proteinExistence type="predicted"/>
<evidence type="ECO:0000259" key="1">
    <source>
        <dbReference type="Pfam" id="PF06967"/>
    </source>
</evidence>
<dbReference type="AlphaFoldDB" id="A0A2D2PZ26"/>
<dbReference type="InterPro" id="IPR009717">
    <property type="entry name" value="Mo-dep_Nase_C"/>
</dbReference>
<feature type="domain" description="Mo-dependent nitrogenase C-terminal" evidence="1">
    <location>
        <begin position="18"/>
        <end position="98"/>
    </location>
</feature>